<comment type="caution">
    <text evidence="1">The sequence shown here is derived from an EMBL/GenBank/DDBJ whole genome shotgun (WGS) entry which is preliminary data.</text>
</comment>
<reference evidence="1" key="2">
    <citation type="journal article" date="2014" name="ISME J.">
        <title>Microbial stratification in low pH oxic and suboxic macroscopic growths along an acid mine drainage.</title>
        <authorList>
            <person name="Mendez-Garcia C."/>
            <person name="Mesa V."/>
            <person name="Sprenger R.R."/>
            <person name="Richter M."/>
            <person name="Diez M.S."/>
            <person name="Solano J."/>
            <person name="Bargiela R."/>
            <person name="Golyshina O.V."/>
            <person name="Manteca A."/>
            <person name="Ramos J.L."/>
            <person name="Gallego J.R."/>
            <person name="Llorente I."/>
            <person name="Martins Dos Santos V.A."/>
            <person name="Jensen O.N."/>
            <person name="Pelaez A.I."/>
            <person name="Sanchez J."/>
            <person name="Ferrer M."/>
        </authorList>
    </citation>
    <scope>NUCLEOTIDE SEQUENCE</scope>
</reference>
<feature type="non-terminal residue" evidence="1">
    <location>
        <position position="49"/>
    </location>
</feature>
<dbReference type="Gene3D" id="3.40.1180.10">
    <property type="entry name" value="Decaprenyl diphosphate synthase-like"/>
    <property type="match status" value="1"/>
</dbReference>
<evidence type="ECO:0000313" key="1">
    <source>
        <dbReference type="EMBL" id="EQD38408.1"/>
    </source>
</evidence>
<sequence length="49" mass="5512">MNYGWEWDLDGLKEGGLRSADVSRLDLIVRWGGGRRLSGFLPVQSVYAD</sequence>
<organism evidence="1">
    <name type="scientific">mine drainage metagenome</name>
    <dbReference type="NCBI Taxonomy" id="410659"/>
    <lineage>
        <taxon>unclassified sequences</taxon>
        <taxon>metagenomes</taxon>
        <taxon>ecological metagenomes</taxon>
    </lineage>
</organism>
<reference evidence="1" key="1">
    <citation type="submission" date="2013-08" db="EMBL/GenBank/DDBJ databases">
        <authorList>
            <person name="Mendez C."/>
            <person name="Richter M."/>
            <person name="Ferrer M."/>
            <person name="Sanchez J."/>
        </authorList>
    </citation>
    <scope>NUCLEOTIDE SEQUENCE</scope>
</reference>
<protein>
    <submittedName>
        <fullName evidence="1">Undecaprenyl pyrophosphate synthetase-like protein</fullName>
    </submittedName>
</protein>
<dbReference type="AlphaFoldDB" id="T0YZE4"/>
<name>T0YZE4_9ZZZZ</name>
<dbReference type="SUPFAM" id="SSF64005">
    <property type="entry name" value="Undecaprenyl diphosphate synthase"/>
    <property type="match status" value="1"/>
</dbReference>
<dbReference type="EMBL" id="AUZZ01008278">
    <property type="protein sequence ID" value="EQD38408.1"/>
    <property type="molecule type" value="Genomic_DNA"/>
</dbReference>
<dbReference type="InterPro" id="IPR036424">
    <property type="entry name" value="UPP_synth-like_sf"/>
</dbReference>
<dbReference type="GO" id="GO:0016765">
    <property type="term" value="F:transferase activity, transferring alkyl or aryl (other than methyl) groups"/>
    <property type="evidence" value="ECO:0007669"/>
    <property type="project" value="InterPro"/>
</dbReference>
<accession>T0YZE4</accession>
<proteinExistence type="predicted"/>
<gene>
    <name evidence="1" type="ORF">B2A_11466</name>
</gene>